<dbReference type="PANTHER" id="PTHR22916">
    <property type="entry name" value="GLYCOSYLTRANSFERASE"/>
    <property type="match status" value="1"/>
</dbReference>
<feature type="domain" description="Glycosyltransferase 2-like" evidence="4">
    <location>
        <begin position="44"/>
        <end position="210"/>
    </location>
</feature>
<evidence type="ECO:0000313" key="6">
    <source>
        <dbReference type="Proteomes" id="UP000823891"/>
    </source>
</evidence>
<evidence type="ECO:0000259" key="4">
    <source>
        <dbReference type="Pfam" id="PF00535"/>
    </source>
</evidence>
<dbReference type="EC" id="2.4.-.-" evidence="5"/>
<dbReference type="InterPro" id="IPR036388">
    <property type="entry name" value="WH-like_DNA-bd_sf"/>
</dbReference>
<gene>
    <name evidence="5" type="ORF">H9761_08530</name>
</gene>
<comment type="caution">
    <text evidence="5">The sequence shown here is derived from an EMBL/GenBank/DDBJ whole genome shotgun (WGS) entry which is preliminary data.</text>
</comment>
<protein>
    <submittedName>
        <fullName evidence="5">Glycosyltransferase</fullName>
        <ecNumber evidence="5">2.4.-.-</ecNumber>
    </submittedName>
</protein>
<dbReference type="GO" id="GO:0016757">
    <property type="term" value="F:glycosyltransferase activity"/>
    <property type="evidence" value="ECO:0007669"/>
    <property type="project" value="UniProtKB-KW"/>
</dbReference>
<dbReference type="PANTHER" id="PTHR22916:SF51">
    <property type="entry name" value="GLYCOSYLTRANSFERASE EPSH-RELATED"/>
    <property type="match status" value="1"/>
</dbReference>
<dbReference type="Gene3D" id="1.10.10.10">
    <property type="entry name" value="Winged helix-like DNA-binding domain superfamily/Winged helix DNA-binding domain"/>
    <property type="match status" value="1"/>
</dbReference>
<dbReference type="Pfam" id="PF00535">
    <property type="entry name" value="Glycos_transf_2"/>
    <property type="match status" value="1"/>
</dbReference>
<proteinExistence type="predicted"/>
<dbReference type="InterPro" id="IPR001173">
    <property type="entry name" value="Glyco_trans_2-like"/>
</dbReference>
<organism evidence="5 6">
    <name type="scientific">Candidatus Eisenbergiella merdavium</name>
    <dbReference type="NCBI Taxonomy" id="2838551"/>
    <lineage>
        <taxon>Bacteria</taxon>
        <taxon>Bacillati</taxon>
        <taxon>Bacillota</taxon>
        <taxon>Clostridia</taxon>
        <taxon>Lachnospirales</taxon>
        <taxon>Lachnospiraceae</taxon>
        <taxon>Eisenbergiella</taxon>
    </lineage>
</organism>
<evidence type="ECO:0000256" key="1">
    <source>
        <dbReference type="ARBA" id="ARBA00022676"/>
    </source>
</evidence>
<accession>A0A9D2NHB6</accession>
<reference evidence="5" key="1">
    <citation type="journal article" date="2021" name="PeerJ">
        <title>Extensive microbial diversity within the chicken gut microbiome revealed by metagenomics and culture.</title>
        <authorList>
            <person name="Gilroy R."/>
            <person name="Ravi A."/>
            <person name="Getino M."/>
            <person name="Pursley I."/>
            <person name="Horton D.L."/>
            <person name="Alikhan N.F."/>
            <person name="Baker D."/>
            <person name="Gharbi K."/>
            <person name="Hall N."/>
            <person name="Watson M."/>
            <person name="Adriaenssens E.M."/>
            <person name="Foster-Nyarko E."/>
            <person name="Jarju S."/>
            <person name="Secka A."/>
            <person name="Antonio M."/>
            <person name="Oren A."/>
            <person name="Chaudhuri R.R."/>
            <person name="La Ragione R."/>
            <person name="Hildebrand F."/>
            <person name="Pallen M.J."/>
        </authorList>
    </citation>
    <scope>NUCLEOTIDE SEQUENCE</scope>
    <source>
        <strain evidence="5">USAMLcec2-132</strain>
    </source>
</reference>
<reference evidence="5" key="2">
    <citation type="submission" date="2021-04" db="EMBL/GenBank/DDBJ databases">
        <authorList>
            <person name="Gilroy R."/>
        </authorList>
    </citation>
    <scope>NUCLEOTIDE SEQUENCE</scope>
    <source>
        <strain evidence="5">USAMLcec2-132</strain>
    </source>
</reference>
<dbReference type="EMBL" id="DWWS01000029">
    <property type="protein sequence ID" value="HJC23734.1"/>
    <property type="molecule type" value="Genomic_DNA"/>
</dbReference>
<dbReference type="InterPro" id="IPR036390">
    <property type="entry name" value="WH_DNA-bd_sf"/>
</dbReference>
<feature type="region of interest" description="Disordered" evidence="3">
    <location>
        <begin position="410"/>
        <end position="489"/>
    </location>
</feature>
<keyword evidence="2 5" id="KW-0808">Transferase</keyword>
<evidence type="ECO:0000256" key="3">
    <source>
        <dbReference type="SAM" id="MobiDB-lite"/>
    </source>
</evidence>
<feature type="compositionally biased region" description="Basic and acidic residues" evidence="3">
    <location>
        <begin position="477"/>
        <end position="488"/>
    </location>
</feature>
<keyword evidence="1 5" id="KW-0328">Glycosyltransferase</keyword>
<dbReference type="AlphaFoldDB" id="A0A9D2NHB6"/>
<dbReference type="Gene3D" id="3.90.550.10">
    <property type="entry name" value="Spore Coat Polysaccharide Biosynthesis Protein SpsA, Chain A"/>
    <property type="match status" value="1"/>
</dbReference>
<evidence type="ECO:0000256" key="2">
    <source>
        <dbReference type="ARBA" id="ARBA00022679"/>
    </source>
</evidence>
<dbReference type="Proteomes" id="UP000823891">
    <property type="component" value="Unassembled WGS sequence"/>
</dbReference>
<feature type="compositionally biased region" description="Basic residues" evidence="3">
    <location>
        <begin position="459"/>
        <end position="476"/>
    </location>
</feature>
<dbReference type="CDD" id="cd00761">
    <property type="entry name" value="Glyco_tranf_GTA_type"/>
    <property type="match status" value="1"/>
</dbReference>
<dbReference type="InterPro" id="IPR029044">
    <property type="entry name" value="Nucleotide-diphossugar_trans"/>
</dbReference>
<evidence type="ECO:0000313" key="5">
    <source>
        <dbReference type="EMBL" id="HJC23734.1"/>
    </source>
</evidence>
<name>A0A9D2NHB6_9FIRM</name>
<sequence length="550" mass="64257">MRKVLFVNERQTWYNPFRDSMKKCDFNKKTIYKKEQAGVEQLVSIIVPVYNAEEYLKRCVDSILVQDHSDFELILMDDGSTDASGAICDGYAQQDNRVRVVHKENTGVSDTRNRALDLAEGVYIQFLDSDDWIVPEATRLLVQAMEKYDCDMVISDFYRVAGERLARKGDIEENRVLTRQEFASCMIENPADFYYGVLWNKLYKRQIIEEHRIRMDVSISWCEDFLFNLEYIRHASSFYALQVPIYYYVKRKGSLVSQGMSISNTMRMKINIFDYYNEFYKDVYDQEDYADIRLQVYSFLWAAAKDGAVPPAPLPGGRKLGEERLSLREKQVEGEGVLMDQYRYRQLLNYQLDLAAKKNRLTPDEARVLFALDQCGEFESMRRLSEVADLPVTRLFLTLQKLERKKLIVTAEDKTPEDEMPEDRMPEEKALAEEKTETAEPDPAEQKPGKSRKKEEKKKGKKERKKTAQKRAKKKGRSQEEEKREKNRILLRPEAAPVCEEFGLMQEEMKEICFAGFTDEEREAGEALIRRLNENMIRFMGKEDPAGEKI</sequence>
<dbReference type="SUPFAM" id="SSF53448">
    <property type="entry name" value="Nucleotide-diphospho-sugar transferases"/>
    <property type="match status" value="1"/>
</dbReference>
<feature type="compositionally biased region" description="Basic and acidic residues" evidence="3">
    <location>
        <begin position="422"/>
        <end position="458"/>
    </location>
</feature>
<dbReference type="SUPFAM" id="SSF46785">
    <property type="entry name" value="Winged helix' DNA-binding domain"/>
    <property type="match status" value="1"/>
</dbReference>